<name>A0A0A6RN70_9GAMM</name>
<dbReference type="Proteomes" id="UP000030428">
    <property type="component" value="Unassembled WGS sequence"/>
</dbReference>
<organism evidence="1 2">
    <name type="scientific">Candidatus Thiomargarita nelsonii</name>
    <dbReference type="NCBI Taxonomy" id="1003181"/>
    <lineage>
        <taxon>Bacteria</taxon>
        <taxon>Pseudomonadati</taxon>
        <taxon>Pseudomonadota</taxon>
        <taxon>Gammaproteobacteria</taxon>
        <taxon>Thiotrichales</taxon>
        <taxon>Thiotrichaceae</taxon>
        <taxon>Thiomargarita</taxon>
    </lineage>
</organism>
<dbReference type="EMBL" id="JSZA02000394">
    <property type="protein sequence ID" value="KHD05261.1"/>
    <property type="molecule type" value="Genomic_DNA"/>
</dbReference>
<accession>A0A0A6RN70</accession>
<gene>
    <name evidence="1" type="ORF">PN36_34740</name>
</gene>
<evidence type="ECO:0000313" key="1">
    <source>
        <dbReference type="EMBL" id="KHD05261.1"/>
    </source>
</evidence>
<evidence type="ECO:0000313" key="2">
    <source>
        <dbReference type="Proteomes" id="UP000030428"/>
    </source>
</evidence>
<reference evidence="1 2" key="1">
    <citation type="journal article" date="2016" name="Front. Microbiol.">
        <title>Single-Cell (Meta-)Genomics of a Dimorphic Candidatus Thiomargarita nelsonii Reveals Genomic Plasticity.</title>
        <authorList>
            <person name="Flood B.E."/>
            <person name="Fliss P."/>
            <person name="Jones D.S."/>
            <person name="Dick G.J."/>
            <person name="Jain S."/>
            <person name="Kaster A.K."/>
            <person name="Winkel M."/>
            <person name="Mussmann M."/>
            <person name="Bailey J."/>
        </authorList>
    </citation>
    <scope>NUCLEOTIDE SEQUENCE [LARGE SCALE GENOMIC DNA]</scope>
    <source>
        <strain evidence="1">Hydrate Ridge</strain>
    </source>
</reference>
<comment type="caution">
    <text evidence="1">The sequence shown here is derived from an EMBL/GenBank/DDBJ whole genome shotgun (WGS) entry which is preliminary data.</text>
</comment>
<protein>
    <submittedName>
        <fullName evidence="1">Uncharacterized protein</fullName>
    </submittedName>
</protein>
<keyword evidence="2" id="KW-1185">Reference proteome</keyword>
<proteinExistence type="predicted"/>
<sequence length="120" mass="13710">MKNNISLNVLKNILDQLSQISEPTEKCHIMADSGYDESVIVGTDRAFMYLARKMIEIIYFYKIDEQNIIDFDDGEIAEVKSSSTNEIKFAFEEIADVWPICAYIAEDEAAVKAIVKEFNE</sequence>
<dbReference type="AlphaFoldDB" id="A0A0A6RN70"/>